<sequence length="146" mass="15823">MLREIDIPPLWLGIFAALGWLVARAVPLALPYGAVLGWGLIALGGALVLAAAGQMVLRNTTFIPRRDPSALVTGGVFAISRNPIYLGDALVLTGFMLISDGLLALPLVPAFMLLITRRYILGEEARILATFGDEYATYCSHTRRWL</sequence>
<feature type="transmembrane region" description="Helical" evidence="5">
    <location>
        <begin position="35"/>
        <end position="57"/>
    </location>
</feature>
<accession>A0ABS8YZU1</accession>
<evidence type="ECO:0000256" key="2">
    <source>
        <dbReference type="ARBA" id="ARBA00022692"/>
    </source>
</evidence>
<organism evidence="6 7">
    <name type="scientific">Rhodobacter flavimaris</name>
    <dbReference type="NCBI Taxonomy" id="2907145"/>
    <lineage>
        <taxon>Bacteria</taxon>
        <taxon>Pseudomonadati</taxon>
        <taxon>Pseudomonadota</taxon>
        <taxon>Alphaproteobacteria</taxon>
        <taxon>Rhodobacterales</taxon>
        <taxon>Rhodobacter group</taxon>
        <taxon>Rhodobacter</taxon>
    </lineage>
</organism>
<dbReference type="InterPro" id="IPR007318">
    <property type="entry name" value="Phopholipid_MeTrfase"/>
</dbReference>
<keyword evidence="7" id="KW-1185">Reference proteome</keyword>
<evidence type="ECO:0000256" key="4">
    <source>
        <dbReference type="ARBA" id="ARBA00023136"/>
    </source>
</evidence>
<proteinExistence type="predicted"/>
<evidence type="ECO:0000256" key="1">
    <source>
        <dbReference type="ARBA" id="ARBA00004127"/>
    </source>
</evidence>
<evidence type="ECO:0000313" key="6">
    <source>
        <dbReference type="EMBL" id="MCE5974785.1"/>
    </source>
</evidence>
<keyword evidence="4 5" id="KW-0472">Membrane</keyword>
<dbReference type="Proteomes" id="UP001521181">
    <property type="component" value="Unassembled WGS sequence"/>
</dbReference>
<evidence type="ECO:0000256" key="5">
    <source>
        <dbReference type="SAM" id="Phobius"/>
    </source>
</evidence>
<dbReference type="EMBL" id="JAJUOS010000013">
    <property type="protein sequence ID" value="MCE5974785.1"/>
    <property type="molecule type" value="Genomic_DNA"/>
</dbReference>
<dbReference type="Gene3D" id="1.20.120.1630">
    <property type="match status" value="1"/>
</dbReference>
<comment type="subcellular location">
    <subcellularLocation>
        <location evidence="1">Endomembrane system</location>
        <topology evidence="1">Multi-pass membrane protein</topology>
    </subcellularLocation>
</comment>
<gene>
    <name evidence="6" type="ORF">LZA78_14950</name>
</gene>
<protein>
    <submittedName>
        <fullName evidence="6">Isoprenylcysteine carboxylmethyltransferase family protein</fullName>
    </submittedName>
</protein>
<keyword evidence="2 5" id="KW-0812">Transmembrane</keyword>
<name>A0ABS8YZU1_9RHOB</name>
<evidence type="ECO:0000256" key="3">
    <source>
        <dbReference type="ARBA" id="ARBA00022989"/>
    </source>
</evidence>
<comment type="caution">
    <text evidence="6">The sequence shown here is derived from an EMBL/GenBank/DDBJ whole genome shotgun (WGS) entry which is preliminary data.</text>
</comment>
<dbReference type="RefSeq" id="WP_233677724.1">
    <property type="nucleotide sequence ID" value="NZ_JAJUOS010000013.1"/>
</dbReference>
<dbReference type="Pfam" id="PF04191">
    <property type="entry name" value="PEMT"/>
    <property type="match status" value="1"/>
</dbReference>
<keyword evidence="3 5" id="KW-1133">Transmembrane helix</keyword>
<reference evidence="6 7" key="1">
    <citation type="submission" date="2021-12" db="EMBL/GenBank/DDBJ databases">
        <title>Sinirhodobacter sp. WL0062 is a bacterium isolated from seawater.</title>
        <authorList>
            <person name="Wang L."/>
            <person name="He W."/>
            <person name="Zhang D.-F."/>
        </authorList>
    </citation>
    <scope>NUCLEOTIDE SEQUENCE [LARGE SCALE GENOMIC DNA]</scope>
    <source>
        <strain evidence="6 7">WL0062</strain>
    </source>
</reference>
<feature type="transmembrane region" description="Helical" evidence="5">
    <location>
        <begin position="92"/>
        <end position="116"/>
    </location>
</feature>
<evidence type="ECO:0000313" key="7">
    <source>
        <dbReference type="Proteomes" id="UP001521181"/>
    </source>
</evidence>